<accession>A0A915KZ12</accession>
<sequence length="86" mass="10205">MMNVGQTARKAMFFVVDTLLIIVGVCRTQYNLTLRYRQLRSSRTTRSPRRNIVFFVVEGHFSRASIGRRKVPNFEMILRRTQFLNH</sequence>
<organism evidence="1 2">
    <name type="scientific">Romanomermis culicivorax</name>
    <name type="common">Nematode worm</name>
    <dbReference type="NCBI Taxonomy" id="13658"/>
    <lineage>
        <taxon>Eukaryota</taxon>
        <taxon>Metazoa</taxon>
        <taxon>Ecdysozoa</taxon>
        <taxon>Nematoda</taxon>
        <taxon>Enoplea</taxon>
        <taxon>Dorylaimia</taxon>
        <taxon>Mermithida</taxon>
        <taxon>Mermithoidea</taxon>
        <taxon>Mermithidae</taxon>
        <taxon>Romanomermis</taxon>
    </lineage>
</organism>
<dbReference type="Proteomes" id="UP000887565">
    <property type="component" value="Unplaced"/>
</dbReference>
<dbReference type="WBParaSite" id="nRc.2.0.1.t43425-RA">
    <property type="protein sequence ID" value="nRc.2.0.1.t43425-RA"/>
    <property type="gene ID" value="nRc.2.0.1.g43425"/>
</dbReference>
<reference evidence="2" key="1">
    <citation type="submission" date="2022-11" db="UniProtKB">
        <authorList>
            <consortium name="WormBaseParasite"/>
        </authorList>
    </citation>
    <scope>IDENTIFICATION</scope>
</reference>
<name>A0A915KZ12_ROMCU</name>
<evidence type="ECO:0000313" key="2">
    <source>
        <dbReference type="WBParaSite" id="nRc.2.0.1.t43425-RA"/>
    </source>
</evidence>
<evidence type="ECO:0000313" key="1">
    <source>
        <dbReference type="Proteomes" id="UP000887565"/>
    </source>
</evidence>
<protein>
    <submittedName>
        <fullName evidence="2">Secreted protein</fullName>
    </submittedName>
</protein>
<dbReference type="AlphaFoldDB" id="A0A915KZ12"/>
<keyword evidence="1" id="KW-1185">Reference proteome</keyword>
<proteinExistence type="predicted"/>